<dbReference type="PATRIC" id="fig|1317121.7.peg.320"/>
<feature type="transmembrane region" description="Helical" evidence="1">
    <location>
        <begin position="154"/>
        <end position="176"/>
    </location>
</feature>
<feature type="transmembrane region" description="Helical" evidence="1">
    <location>
        <begin position="111"/>
        <end position="142"/>
    </location>
</feature>
<dbReference type="AlphaFoldDB" id="A0A0L1JUH5"/>
<feature type="transmembrane region" description="Helical" evidence="1">
    <location>
        <begin position="69"/>
        <end position="91"/>
    </location>
</feature>
<protein>
    <submittedName>
        <fullName evidence="2">Membrane protein</fullName>
    </submittedName>
</protein>
<gene>
    <name evidence="2" type="ORF">ATO11_01605</name>
</gene>
<keyword evidence="1" id="KW-0472">Membrane</keyword>
<evidence type="ECO:0000313" key="2">
    <source>
        <dbReference type="EMBL" id="KNG95347.1"/>
    </source>
</evidence>
<name>A0A0L1JUH5_9RHOB</name>
<comment type="caution">
    <text evidence="2">The sequence shown here is derived from an EMBL/GenBank/DDBJ whole genome shotgun (WGS) entry which is preliminary data.</text>
</comment>
<dbReference type="RefSeq" id="WP_050529068.1">
    <property type="nucleotide sequence ID" value="NZ_AQQZ01000001.1"/>
</dbReference>
<keyword evidence="1" id="KW-0812">Transmembrane</keyword>
<dbReference type="STRING" id="1317121.ATO11_01605"/>
<dbReference type="InterPro" id="IPR037185">
    <property type="entry name" value="EmrE-like"/>
</dbReference>
<feature type="transmembrane region" description="Helical" evidence="1">
    <location>
        <begin position="41"/>
        <end position="57"/>
    </location>
</feature>
<keyword evidence="1" id="KW-1133">Transmembrane helix</keyword>
<keyword evidence="3" id="KW-1185">Reference proteome</keyword>
<evidence type="ECO:0000256" key="1">
    <source>
        <dbReference type="SAM" id="Phobius"/>
    </source>
</evidence>
<proteinExistence type="predicted"/>
<feature type="transmembrane region" description="Helical" evidence="1">
    <location>
        <begin position="225"/>
        <end position="246"/>
    </location>
</feature>
<dbReference type="SUPFAM" id="SSF103481">
    <property type="entry name" value="Multidrug resistance efflux transporter EmrE"/>
    <property type="match status" value="2"/>
</dbReference>
<dbReference type="EMBL" id="AQQZ01000001">
    <property type="protein sequence ID" value="KNG95347.1"/>
    <property type="molecule type" value="Genomic_DNA"/>
</dbReference>
<feature type="transmembrane region" description="Helical" evidence="1">
    <location>
        <begin position="283"/>
        <end position="299"/>
    </location>
</feature>
<accession>A0A0L1JUH5</accession>
<organism evidence="2 3">
    <name type="scientific">Pseudaestuariivita atlantica</name>
    <dbReference type="NCBI Taxonomy" id="1317121"/>
    <lineage>
        <taxon>Bacteria</taxon>
        <taxon>Pseudomonadati</taxon>
        <taxon>Pseudomonadota</taxon>
        <taxon>Alphaproteobacteria</taxon>
        <taxon>Rhodobacterales</taxon>
        <taxon>Paracoccaceae</taxon>
        <taxon>Pseudaestuariivita</taxon>
    </lineage>
</organism>
<feature type="transmembrane region" description="Helical" evidence="1">
    <location>
        <begin position="188"/>
        <end position="213"/>
    </location>
</feature>
<evidence type="ECO:0000313" key="3">
    <source>
        <dbReference type="Proteomes" id="UP000036938"/>
    </source>
</evidence>
<dbReference type="Proteomes" id="UP000036938">
    <property type="component" value="Unassembled WGS sequence"/>
</dbReference>
<sequence length="300" mass="31776">MDLWIVATLAAAFFQTLRFMLQKHLATAALSATGATFARFVYSAPLVTLGLALWLFATGTTLPALSPAFWAYGALGGLAQIAATVCVVLIFKSRNFAVGITLKKTEVLQTALIGLVLLGESVSRAGLAAILLGFVGVLLLSDPPRDGRSWRDRVFSRAMGLGLASGFLFGISANAYRAASLAVDSDQAILRAAITLSAVTLMQTAAMAAWLRLREGGEIGRVLSAWRVAVWVGLASMAGSLGWFTAFTLQNAAYVNALGQVELIFSLAASTLFFRERVTARELLGIAVLAFSIVTLILIL</sequence>
<dbReference type="OrthoDB" id="5243804at2"/>
<reference evidence="2 3" key="1">
    <citation type="journal article" date="2015" name="Int. J. Syst. Evol. Microbiol.">
        <title>Aestuariivita atlantica sp. nov., isolated from deep sea sediment of the Atlantic Ocean.</title>
        <authorList>
            <person name="Li G."/>
            <person name="Lai Q."/>
            <person name="Du Y."/>
            <person name="Liu X."/>
            <person name="Sun F."/>
            <person name="Shao Z."/>
        </authorList>
    </citation>
    <scope>NUCLEOTIDE SEQUENCE [LARGE SCALE GENOMIC DNA]</scope>
    <source>
        <strain evidence="2 3">22II-S11-z3</strain>
    </source>
</reference>